<evidence type="ECO:0008006" key="4">
    <source>
        <dbReference type="Google" id="ProtNLM"/>
    </source>
</evidence>
<keyword evidence="3" id="KW-1185">Reference proteome</keyword>
<keyword evidence="1" id="KW-1133">Transmembrane helix</keyword>
<proteinExistence type="predicted"/>
<dbReference type="AlphaFoldDB" id="A0A895XTX1"/>
<dbReference type="KEGG" id="nav:JQS30_07635"/>
<evidence type="ECO:0000256" key="1">
    <source>
        <dbReference type="SAM" id="Phobius"/>
    </source>
</evidence>
<sequence>MTATDYFLLSLGLAGVAGAIIAPWWFIAAAYRRAWSAGRPTQDPDLIDWGHRHGCTYSKQDDRWLEISDAAPLRKVDPQEVQRTDGDVVYLDDVEWAFFNTKRNVVEEHANDVLVRNREGQRFVAFTHGPIVGKPSVKTPGAQAVVAVEMEREVPFLLVMHKVGPLRLLESAESKLTSPPFDSAQLDFNIRYLVQGADEEFTRAFLNVENMDWLQQSPTFHVPGRGRGALVAHGRWAYFITAEPPVPDLLHDRLALVKEFTQRLLSASSAEQVSGTNEPENNV</sequence>
<organism evidence="2 3">
    <name type="scientific">Natronoglycomyces albus</name>
    <dbReference type="NCBI Taxonomy" id="2811108"/>
    <lineage>
        <taxon>Bacteria</taxon>
        <taxon>Bacillati</taxon>
        <taxon>Actinomycetota</taxon>
        <taxon>Actinomycetes</taxon>
        <taxon>Glycomycetales</taxon>
        <taxon>Glycomycetaceae</taxon>
        <taxon>Natronoglycomyces</taxon>
    </lineage>
</organism>
<dbReference type="EMBL" id="CP070496">
    <property type="protein sequence ID" value="QSB06749.1"/>
    <property type="molecule type" value="Genomic_DNA"/>
</dbReference>
<dbReference type="Proteomes" id="UP000662939">
    <property type="component" value="Chromosome"/>
</dbReference>
<keyword evidence="1" id="KW-0812">Transmembrane</keyword>
<reference evidence="2" key="1">
    <citation type="submission" date="2021-02" db="EMBL/GenBank/DDBJ databases">
        <title>Natronoglycomyces albus gen. nov., sp. nov, a haloalkaliphilic actinobacterium from a soda solonchak soil.</title>
        <authorList>
            <person name="Sorokin D.Y."/>
            <person name="Khijniak T.V."/>
            <person name="Zakharycheva A.P."/>
            <person name="Boueva O.V."/>
            <person name="Ariskina E.V."/>
            <person name="Hahnke R.L."/>
            <person name="Bunk B."/>
            <person name="Sproer C."/>
            <person name="Schumann P."/>
            <person name="Evtushenko L.I."/>
            <person name="Kublanov I.V."/>
        </authorList>
    </citation>
    <scope>NUCLEOTIDE SEQUENCE</scope>
    <source>
        <strain evidence="2">DSM 106290</strain>
    </source>
</reference>
<accession>A0A895XTX1</accession>
<feature type="transmembrane region" description="Helical" evidence="1">
    <location>
        <begin position="6"/>
        <end position="31"/>
    </location>
</feature>
<protein>
    <recommendedName>
        <fullName evidence="4">DUF3137 domain-containing protein</fullName>
    </recommendedName>
</protein>
<gene>
    <name evidence="2" type="ORF">JQS30_07635</name>
</gene>
<name>A0A895XTX1_9ACTN</name>
<dbReference type="RefSeq" id="WP_213172758.1">
    <property type="nucleotide sequence ID" value="NZ_CP070496.1"/>
</dbReference>
<evidence type="ECO:0000313" key="3">
    <source>
        <dbReference type="Proteomes" id="UP000662939"/>
    </source>
</evidence>
<evidence type="ECO:0000313" key="2">
    <source>
        <dbReference type="EMBL" id="QSB06749.1"/>
    </source>
</evidence>
<keyword evidence="1" id="KW-0472">Membrane</keyword>